<dbReference type="Proteomes" id="UP000430508">
    <property type="component" value="Chromosome"/>
</dbReference>
<dbReference type="RefSeq" id="WP_019225536.1">
    <property type="nucleotide sequence ID" value="NZ_CP046996.1"/>
</dbReference>
<name>A0A857DIW0_9FIRM</name>
<evidence type="ECO:0000313" key="1">
    <source>
        <dbReference type="EMBL" id="QHA00432.1"/>
    </source>
</evidence>
<dbReference type="InterPro" id="IPR025373">
    <property type="entry name" value="DUF4363"/>
</dbReference>
<organism evidence="1 2">
    <name type="scientific">Dehalobacter restrictus</name>
    <dbReference type="NCBI Taxonomy" id="55583"/>
    <lineage>
        <taxon>Bacteria</taxon>
        <taxon>Bacillati</taxon>
        <taxon>Bacillota</taxon>
        <taxon>Clostridia</taxon>
        <taxon>Eubacteriales</taxon>
        <taxon>Desulfitobacteriaceae</taxon>
        <taxon>Dehalobacter</taxon>
    </lineage>
</organism>
<reference evidence="1 2" key="1">
    <citation type="submission" date="2019-12" db="EMBL/GenBank/DDBJ databases">
        <title>Sequence classification of anaerobic respiratory reductive dehalogenases: First we see many, then we see few.</title>
        <authorList>
            <person name="Molenda O."/>
            <person name="Puentes Jacome L.A."/>
            <person name="Cao X."/>
            <person name="Nesbo C.L."/>
            <person name="Tang S."/>
            <person name="Morson N."/>
            <person name="Patron J."/>
            <person name="Lomheim L."/>
            <person name="Wishart D.S."/>
            <person name="Edwards E.A."/>
        </authorList>
    </citation>
    <scope>NUCLEOTIDE SEQUENCE [LARGE SCALE GENOMIC DNA]</scope>
    <source>
        <strain evidence="1 2">12DCA</strain>
    </source>
</reference>
<gene>
    <name evidence="1" type="ORF">GQ588_07220</name>
</gene>
<protein>
    <submittedName>
        <fullName evidence="1">DUF4363 family protein</fullName>
    </submittedName>
</protein>
<evidence type="ECO:0000313" key="2">
    <source>
        <dbReference type="Proteomes" id="UP000430508"/>
    </source>
</evidence>
<proteinExistence type="predicted"/>
<dbReference type="Pfam" id="PF14276">
    <property type="entry name" value="DUF4363"/>
    <property type="match status" value="1"/>
</dbReference>
<sequence length="126" mass="14595">MRSTLTIILGFVILIGSTLWVADRIDSTSGAVLDNLDQVELLIASDKWDEASLTIQQTYDHWTKLHDWWSIFLNHSILNNIEISYKRLSQYVKYKEKSHSMAELNTLTFLLQEVPKSETLKLNNIL</sequence>
<dbReference type="EMBL" id="CP046996">
    <property type="protein sequence ID" value="QHA00432.1"/>
    <property type="molecule type" value="Genomic_DNA"/>
</dbReference>
<accession>A0A857DIW0</accession>
<dbReference type="AlphaFoldDB" id="A0A857DIW0"/>